<proteinExistence type="predicted"/>
<dbReference type="Proteomes" id="UP000643525">
    <property type="component" value="Unassembled WGS sequence"/>
</dbReference>
<dbReference type="GO" id="GO:0016301">
    <property type="term" value="F:kinase activity"/>
    <property type="evidence" value="ECO:0007669"/>
    <property type="project" value="UniProtKB-KW"/>
</dbReference>
<keyword evidence="2 6" id="KW-0418">Kinase</keyword>
<name>A0ABR9JHL2_9MICC</name>
<accession>A0ABR9JHL2</accession>
<evidence type="ECO:0000256" key="1">
    <source>
        <dbReference type="ARBA" id="ARBA00022679"/>
    </source>
</evidence>
<comment type="caution">
    <text evidence="6">The sequence shown here is derived from an EMBL/GenBank/DDBJ whole genome shotgun (WGS) entry which is preliminary data.</text>
</comment>
<evidence type="ECO:0000256" key="4">
    <source>
        <dbReference type="ARBA" id="ARBA00023163"/>
    </source>
</evidence>
<evidence type="ECO:0000259" key="5">
    <source>
        <dbReference type="PROSITE" id="PS50921"/>
    </source>
</evidence>
<dbReference type="InterPro" id="IPR011006">
    <property type="entry name" value="CheY-like_superfamily"/>
</dbReference>
<dbReference type="InterPro" id="IPR005561">
    <property type="entry name" value="ANTAR"/>
</dbReference>
<keyword evidence="1" id="KW-0808">Transferase</keyword>
<dbReference type="Gene3D" id="3.30.450.40">
    <property type="match status" value="1"/>
</dbReference>
<evidence type="ECO:0000313" key="6">
    <source>
        <dbReference type="EMBL" id="MBE1525394.1"/>
    </source>
</evidence>
<dbReference type="InterPro" id="IPR036388">
    <property type="entry name" value="WH-like_DNA-bd_sf"/>
</dbReference>
<evidence type="ECO:0000313" key="7">
    <source>
        <dbReference type="Proteomes" id="UP000643525"/>
    </source>
</evidence>
<keyword evidence="4" id="KW-0804">Transcription</keyword>
<organism evidence="6 7">
    <name type="scientific">Nesterenkonia lutea</name>
    <dbReference type="NCBI Taxonomy" id="272919"/>
    <lineage>
        <taxon>Bacteria</taxon>
        <taxon>Bacillati</taxon>
        <taxon>Actinomycetota</taxon>
        <taxon>Actinomycetes</taxon>
        <taxon>Micrococcales</taxon>
        <taxon>Micrococcaceae</taxon>
        <taxon>Nesterenkonia</taxon>
    </lineage>
</organism>
<dbReference type="PROSITE" id="PS50921">
    <property type="entry name" value="ANTAR"/>
    <property type="match status" value="1"/>
</dbReference>
<dbReference type="InterPro" id="IPR029016">
    <property type="entry name" value="GAF-like_dom_sf"/>
</dbReference>
<dbReference type="EMBL" id="JADBED010000001">
    <property type="protein sequence ID" value="MBE1525394.1"/>
    <property type="molecule type" value="Genomic_DNA"/>
</dbReference>
<feature type="domain" description="ANTAR" evidence="5">
    <location>
        <begin position="99"/>
        <end position="160"/>
    </location>
</feature>
<dbReference type="SMART" id="SM01012">
    <property type="entry name" value="ANTAR"/>
    <property type="match status" value="1"/>
</dbReference>
<dbReference type="InterPro" id="IPR003018">
    <property type="entry name" value="GAF"/>
</dbReference>
<dbReference type="Gene3D" id="1.10.10.10">
    <property type="entry name" value="Winged helix-like DNA-binding domain superfamily/Winged helix DNA-binding domain"/>
    <property type="match status" value="1"/>
</dbReference>
<gene>
    <name evidence="6" type="ORF">H4W27_002512</name>
</gene>
<evidence type="ECO:0000256" key="3">
    <source>
        <dbReference type="ARBA" id="ARBA00023015"/>
    </source>
</evidence>
<dbReference type="SUPFAM" id="SSF55781">
    <property type="entry name" value="GAF domain-like"/>
    <property type="match status" value="1"/>
</dbReference>
<keyword evidence="3" id="KW-0805">Transcription regulation</keyword>
<evidence type="ECO:0000256" key="2">
    <source>
        <dbReference type="ARBA" id="ARBA00022777"/>
    </source>
</evidence>
<sequence length="174" mass="18988">MDEAQAGFDEGPCLQAQRSNTIIRVFDVRQEKRWPQYMDEVRSHGLRSALAIPLTVNATATAAMNFYTHEAAAFTEEDVEAAKGYAEMASTVVAIALHIAAHAENAEDRRIAMESRTAIDVAVGIMMGQNRCSQDEAVTLLKDASNHRNIKLRVLAEQIIASAGHGPTSTNFES</sequence>
<dbReference type="SUPFAM" id="SSF52172">
    <property type="entry name" value="CheY-like"/>
    <property type="match status" value="1"/>
</dbReference>
<protein>
    <submittedName>
        <fullName evidence="6">LytS/YehU family sensor histidine kinase</fullName>
    </submittedName>
</protein>
<dbReference type="Pfam" id="PF03861">
    <property type="entry name" value="ANTAR"/>
    <property type="match status" value="1"/>
</dbReference>
<reference evidence="6 7" key="1">
    <citation type="submission" date="2020-10" db="EMBL/GenBank/DDBJ databases">
        <title>Sequencing the genomes of 1000 actinobacteria strains.</title>
        <authorList>
            <person name="Klenk H.-P."/>
        </authorList>
    </citation>
    <scope>NUCLEOTIDE SEQUENCE [LARGE SCALE GENOMIC DNA]</scope>
    <source>
        <strain evidence="6 7">DSM 15666</strain>
    </source>
</reference>
<dbReference type="Pfam" id="PF13185">
    <property type="entry name" value="GAF_2"/>
    <property type="match status" value="1"/>
</dbReference>
<keyword evidence="7" id="KW-1185">Reference proteome</keyword>